<keyword evidence="6 8" id="KW-0695">RNA-directed DNA polymerase</keyword>
<dbReference type="SUPFAM" id="SSF56672">
    <property type="entry name" value="DNA/RNA polymerases"/>
    <property type="match status" value="1"/>
</dbReference>
<dbReference type="AlphaFoldDB" id="A0A6L2NAY1"/>
<comment type="caution">
    <text evidence="8">The sequence shown here is derived from an EMBL/GenBank/DDBJ whole genome shotgun (WGS) entry which is preliminary data.</text>
</comment>
<gene>
    <name evidence="8" type="ORF">Tci_054737</name>
</gene>
<evidence type="ECO:0000259" key="7">
    <source>
        <dbReference type="PROSITE" id="PS50994"/>
    </source>
</evidence>
<keyword evidence="5" id="KW-0378">Hydrolase</keyword>
<evidence type="ECO:0000256" key="2">
    <source>
        <dbReference type="ARBA" id="ARBA00022695"/>
    </source>
</evidence>
<dbReference type="EMBL" id="BKCJ010008543">
    <property type="protein sequence ID" value="GEU82759.1"/>
    <property type="molecule type" value="Genomic_DNA"/>
</dbReference>
<evidence type="ECO:0000313" key="8">
    <source>
        <dbReference type="EMBL" id="GEU82759.1"/>
    </source>
</evidence>
<dbReference type="GO" id="GO:0015074">
    <property type="term" value="P:DNA integration"/>
    <property type="evidence" value="ECO:0007669"/>
    <property type="project" value="InterPro"/>
</dbReference>
<keyword evidence="3" id="KW-0540">Nuclease</keyword>
<dbReference type="Gene3D" id="3.30.420.10">
    <property type="entry name" value="Ribonuclease H-like superfamily/Ribonuclease H"/>
    <property type="match status" value="1"/>
</dbReference>
<dbReference type="PANTHER" id="PTHR45835">
    <property type="entry name" value="YALI0A06105P"/>
    <property type="match status" value="1"/>
</dbReference>
<reference evidence="8" key="1">
    <citation type="journal article" date="2019" name="Sci. Rep.">
        <title>Draft genome of Tanacetum cinerariifolium, the natural source of mosquito coil.</title>
        <authorList>
            <person name="Yamashiro T."/>
            <person name="Shiraishi A."/>
            <person name="Satake H."/>
            <person name="Nakayama K."/>
        </authorList>
    </citation>
    <scope>NUCLEOTIDE SEQUENCE</scope>
</reference>
<evidence type="ECO:0000256" key="5">
    <source>
        <dbReference type="ARBA" id="ARBA00022801"/>
    </source>
</evidence>
<dbReference type="PROSITE" id="PS50994">
    <property type="entry name" value="INTEGRASE"/>
    <property type="match status" value="1"/>
</dbReference>
<organism evidence="8">
    <name type="scientific">Tanacetum cinerariifolium</name>
    <name type="common">Dalmatian daisy</name>
    <name type="synonym">Chrysanthemum cinerariifolium</name>
    <dbReference type="NCBI Taxonomy" id="118510"/>
    <lineage>
        <taxon>Eukaryota</taxon>
        <taxon>Viridiplantae</taxon>
        <taxon>Streptophyta</taxon>
        <taxon>Embryophyta</taxon>
        <taxon>Tracheophyta</taxon>
        <taxon>Spermatophyta</taxon>
        <taxon>Magnoliopsida</taxon>
        <taxon>eudicotyledons</taxon>
        <taxon>Gunneridae</taxon>
        <taxon>Pentapetalae</taxon>
        <taxon>asterids</taxon>
        <taxon>campanulids</taxon>
        <taxon>Asterales</taxon>
        <taxon>Asteraceae</taxon>
        <taxon>Asteroideae</taxon>
        <taxon>Anthemideae</taxon>
        <taxon>Anthemidinae</taxon>
        <taxon>Tanacetum</taxon>
    </lineage>
</organism>
<dbReference type="InterPro" id="IPR001584">
    <property type="entry name" value="Integrase_cat-core"/>
</dbReference>
<dbReference type="SUPFAM" id="SSF53098">
    <property type="entry name" value="Ribonuclease H-like"/>
    <property type="match status" value="1"/>
</dbReference>
<dbReference type="GO" id="GO:0004519">
    <property type="term" value="F:endonuclease activity"/>
    <property type="evidence" value="ECO:0007669"/>
    <property type="project" value="UniProtKB-KW"/>
</dbReference>
<keyword evidence="1" id="KW-0808">Transferase</keyword>
<dbReference type="InterPro" id="IPR036397">
    <property type="entry name" value="RNaseH_sf"/>
</dbReference>
<keyword evidence="4" id="KW-0255">Endonuclease</keyword>
<dbReference type="InterPro" id="IPR012337">
    <property type="entry name" value="RNaseH-like_sf"/>
</dbReference>
<dbReference type="GO" id="GO:0016787">
    <property type="term" value="F:hydrolase activity"/>
    <property type="evidence" value="ECO:0007669"/>
    <property type="project" value="UniProtKB-KW"/>
</dbReference>
<dbReference type="GO" id="GO:0003964">
    <property type="term" value="F:RNA-directed DNA polymerase activity"/>
    <property type="evidence" value="ECO:0007669"/>
    <property type="project" value="UniProtKB-KW"/>
</dbReference>
<dbReference type="Pfam" id="PF17917">
    <property type="entry name" value="RT_RNaseH"/>
    <property type="match status" value="1"/>
</dbReference>
<sequence length="384" mass="44984">MWRRYLYGTKCTVFIDHKRLKHVLDQKELNMRQRRWLELLSDYNCETRYHPGKANVVADALIRKKMIKLLRVWALAMTIGSNLPENITTDFVTKLPKMATGQDTIWVIVNRLTKFAHFLLMKETNSMEKLTRQYLKEVISRHGVPISIISDQDSRFTSHFWQSVQEALGTRFDMSTTYYPQTDGQSKRTIQMLEDMLHACMINFKKGWDIHLPFVEFSYNNYHTSIKVAPFMALYCCKCRSQICWAEVGDSQLTGPEIVHEMTKKIIQIKSQIQAAHDCQKRYADVRRKTLEFQVGDRVMLKVSPWKRVTRFGKRGKLNPRYIGPFKILAKVGTIAYQLELLEKLNRVHNTFPVSNLKKCLSNETHVIPLDEIHIDDKLHLSKS</sequence>
<dbReference type="GO" id="GO:0003676">
    <property type="term" value="F:nucleic acid binding"/>
    <property type="evidence" value="ECO:0007669"/>
    <property type="project" value="InterPro"/>
</dbReference>
<dbReference type="PANTHER" id="PTHR45835:SF103">
    <property type="entry name" value="RNA-DIRECTED DNA POLYMERASE"/>
    <property type="match status" value="1"/>
</dbReference>
<proteinExistence type="predicted"/>
<dbReference type="InterPro" id="IPR043502">
    <property type="entry name" value="DNA/RNA_pol_sf"/>
</dbReference>
<evidence type="ECO:0000256" key="1">
    <source>
        <dbReference type="ARBA" id="ARBA00022679"/>
    </source>
</evidence>
<keyword evidence="2" id="KW-0548">Nucleotidyltransferase</keyword>
<name>A0A6L2NAY1_TANCI</name>
<accession>A0A6L2NAY1</accession>
<evidence type="ECO:0000256" key="3">
    <source>
        <dbReference type="ARBA" id="ARBA00022722"/>
    </source>
</evidence>
<protein>
    <submittedName>
        <fullName evidence="8">Putative reverse transcriptase domain, ribonuclease H-like domain, aspartic peptidase domain protein</fullName>
    </submittedName>
</protein>
<dbReference type="InterPro" id="IPR041373">
    <property type="entry name" value="RT_RNaseH"/>
</dbReference>
<feature type="domain" description="Integrase catalytic" evidence="7">
    <location>
        <begin position="80"/>
        <end position="238"/>
    </location>
</feature>
<dbReference type="InterPro" id="IPR056924">
    <property type="entry name" value="SH3_Tf2-1"/>
</dbReference>
<evidence type="ECO:0000256" key="6">
    <source>
        <dbReference type="ARBA" id="ARBA00022918"/>
    </source>
</evidence>
<dbReference type="Pfam" id="PF24626">
    <property type="entry name" value="SH3_Tf2-1"/>
    <property type="match status" value="1"/>
</dbReference>
<evidence type="ECO:0000256" key="4">
    <source>
        <dbReference type="ARBA" id="ARBA00022759"/>
    </source>
</evidence>